<proteinExistence type="predicted"/>
<gene>
    <name evidence="1" type="ORF">EWV91_07255</name>
</gene>
<protein>
    <submittedName>
        <fullName evidence="1">Uncharacterized protein</fullName>
    </submittedName>
</protein>
<organism evidence="1 2">
    <name type="scientific">Microcystis aeruginosa Ma_QC_Ca_00000000_S207</name>
    <dbReference type="NCBI Taxonomy" id="2486251"/>
    <lineage>
        <taxon>Bacteria</taxon>
        <taxon>Bacillati</taxon>
        <taxon>Cyanobacteriota</taxon>
        <taxon>Cyanophyceae</taxon>
        <taxon>Oscillatoriophycideae</taxon>
        <taxon>Chroococcales</taxon>
        <taxon>Microcystaceae</taxon>
        <taxon>Microcystis</taxon>
    </lineage>
</organism>
<dbReference type="AlphaFoldDB" id="A0A552FST1"/>
<accession>A0A552FST1</accession>
<evidence type="ECO:0000313" key="1">
    <source>
        <dbReference type="EMBL" id="TRU49667.1"/>
    </source>
</evidence>
<evidence type="ECO:0000313" key="2">
    <source>
        <dbReference type="Proteomes" id="UP000320293"/>
    </source>
</evidence>
<name>A0A552FST1_MICAE</name>
<sequence>MSNQLKETIADYGIENSLDAMINLIESGSLNELHKAVILAHLMPAKTYISVLDSRQRFRLNDCIDEFTNVEVVNG</sequence>
<dbReference type="Proteomes" id="UP000320293">
    <property type="component" value="Unassembled WGS sequence"/>
</dbReference>
<dbReference type="EMBL" id="SFBF01000134">
    <property type="protein sequence ID" value="TRU49667.1"/>
    <property type="molecule type" value="Genomic_DNA"/>
</dbReference>
<comment type="caution">
    <text evidence="1">The sequence shown here is derived from an EMBL/GenBank/DDBJ whole genome shotgun (WGS) entry which is preliminary data.</text>
</comment>
<reference evidence="1 2" key="1">
    <citation type="submission" date="2019-01" db="EMBL/GenBank/DDBJ databases">
        <title>Coherence of Microcystis species and biogeography revealed through population genomics.</title>
        <authorList>
            <person name="Perez-Carrascal O.M."/>
            <person name="Terrat Y."/>
            <person name="Giani A."/>
            <person name="Fortin N."/>
            <person name="Tromas N."/>
            <person name="Shapiro B.J."/>
        </authorList>
    </citation>
    <scope>NUCLEOTIDE SEQUENCE [LARGE SCALE GENOMIC DNA]</scope>
    <source>
        <strain evidence="1">Ma_QC_Ca_00000000_S207</strain>
    </source>
</reference>